<dbReference type="EMBL" id="CP019476">
    <property type="protein sequence ID" value="UQC82749.1"/>
    <property type="molecule type" value="Genomic_DNA"/>
</dbReference>
<dbReference type="Proteomes" id="UP000830671">
    <property type="component" value="Chromosome 4"/>
</dbReference>
<organism evidence="2 3">
    <name type="scientific">Colletotrichum lupini</name>
    <dbReference type="NCBI Taxonomy" id="145971"/>
    <lineage>
        <taxon>Eukaryota</taxon>
        <taxon>Fungi</taxon>
        <taxon>Dikarya</taxon>
        <taxon>Ascomycota</taxon>
        <taxon>Pezizomycotina</taxon>
        <taxon>Sordariomycetes</taxon>
        <taxon>Hypocreomycetidae</taxon>
        <taxon>Glomerellales</taxon>
        <taxon>Glomerellaceae</taxon>
        <taxon>Colletotrichum</taxon>
        <taxon>Colletotrichum acutatum species complex</taxon>
    </lineage>
</organism>
<dbReference type="KEGG" id="clup:CLUP02_08239"/>
<gene>
    <name evidence="2" type="ORF">CLUP02_08239</name>
</gene>
<feature type="region of interest" description="Disordered" evidence="1">
    <location>
        <begin position="353"/>
        <end position="431"/>
    </location>
</feature>
<dbReference type="RefSeq" id="XP_049144372.1">
    <property type="nucleotide sequence ID" value="XM_049287229.1"/>
</dbReference>
<feature type="compositionally biased region" description="Polar residues" evidence="1">
    <location>
        <begin position="615"/>
        <end position="624"/>
    </location>
</feature>
<feature type="compositionally biased region" description="Acidic residues" evidence="1">
    <location>
        <begin position="651"/>
        <end position="669"/>
    </location>
</feature>
<sequence length="669" mass="73488">MDHDPSLGLLQPNFPRPSHLPRIRIRCPVLTPLGPLACACSPVDQDDTLRAVVPQALCLGRTFSNLASRHGTAVTVGLAWRGAFCYPNNEDATLTQSVSHSFTPHSDGTHRVLSPGQHTASCGIGTATWFAPHSIHPPTADAPSLAQKSRVWWARVPARRGNQPLIHFRIHIHTHRCFAHTHTSAIDKSVPCFTPPRLPVPPSSSSPPPIWTESAASSASTLKCTTLRARWPPPLPSSVPRIPDTFFVPILCSPHSPQLRSTHPYRYPMRSHEERRKQYVPPLASHAWDACRLRWLRGYLPSTSHPPPMQATRARSLLMMPTLMGGVLPGPVPTPYHTDTFLDDLSRQMAISQASRRLSRGSNGQRNAGAMRVAKPTSASNSPRSAAAMQARRRTVVNDGNLARRRQQPMDQVPMPDYGSQSRPSRPLSWHPSTFQQQKMAVPQSMAQYPFPPVTSAYDTDSYHVYQQFPPTPAAYSCNTSPVASFSPLSLPFGGYDGSNYLPVEGWNVPPQAPPAYVSSDNTGYAEPFPSLPTTLPDLTPSSTSTQWNSHHVHGFTSTSPPTPETLPQAQQPQPIVPNEDTIPYQPLDEPEEEGEILVGMGLYDAPDKYDQDPQLDTSRSAMSSLLGVSFRPLEGTGKGLKLEESWQPPESDDEDEDEQDDADGEDSD</sequence>
<name>A0A9Q8WGQ6_9PEZI</name>
<proteinExistence type="predicted"/>
<evidence type="ECO:0000256" key="1">
    <source>
        <dbReference type="SAM" id="MobiDB-lite"/>
    </source>
</evidence>
<evidence type="ECO:0000313" key="2">
    <source>
        <dbReference type="EMBL" id="UQC82749.1"/>
    </source>
</evidence>
<feature type="region of interest" description="Disordered" evidence="1">
    <location>
        <begin position="538"/>
        <end position="588"/>
    </location>
</feature>
<protein>
    <submittedName>
        <fullName evidence="2">Uncharacterized protein</fullName>
    </submittedName>
</protein>
<dbReference type="GeneID" id="73342239"/>
<keyword evidence="3" id="KW-1185">Reference proteome</keyword>
<reference evidence="2" key="1">
    <citation type="journal article" date="2021" name="Mol. Plant Microbe Interact.">
        <title>Complete Genome Sequence of the Plant-Pathogenic Fungus Colletotrichum lupini.</title>
        <authorList>
            <person name="Baroncelli R."/>
            <person name="Pensec F."/>
            <person name="Da Lio D."/>
            <person name="Boufleur T."/>
            <person name="Vicente I."/>
            <person name="Sarrocco S."/>
            <person name="Picot A."/>
            <person name="Baraldi E."/>
            <person name="Sukno S."/>
            <person name="Thon M."/>
            <person name="Le Floch G."/>
        </authorList>
    </citation>
    <scope>NUCLEOTIDE SEQUENCE</scope>
    <source>
        <strain evidence="2">IMI 504893</strain>
    </source>
</reference>
<dbReference type="AlphaFoldDB" id="A0A9Q8WGQ6"/>
<feature type="compositionally biased region" description="Polar residues" evidence="1">
    <location>
        <begin position="353"/>
        <end position="366"/>
    </location>
</feature>
<feature type="region of interest" description="Disordered" evidence="1">
    <location>
        <begin position="604"/>
        <end position="669"/>
    </location>
</feature>
<accession>A0A9Q8WGQ6</accession>
<evidence type="ECO:0000313" key="3">
    <source>
        <dbReference type="Proteomes" id="UP000830671"/>
    </source>
</evidence>